<feature type="region of interest" description="Disordered" evidence="3">
    <location>
        <begin position="392"/>
        <end position="438"/>
    </location>
</feature>
<evidence type="ECO:0000256" key="1">
    <source>
        <dbReference type="ARBA" id="ARBA00023125"/>
    </source>
</evidence>
<evidence type="ECO:0000256" key="3">
    <source>
        <dbReference type="SAM" id="MobiDB-lite"/>
    </source>
</evidence>
<feature type="region of interest" description="Disordered" evidence="3">
    <location>
        <begin position="538"/>
        <end position="563"/>
    </location>
</feature>
<dbReference type="PROSITE" id="PS50039">
    <property type="entry name" value="FORK_HEAD_3"/>
    <property type="match status" value="1"/>
</dbReference>
<dbReference type="GO" id="GO:0005634">
    <property type="term" value="C:nucleus"/>
    <property type="evidence" value="ECO:0007669"/>
    <property type="project" value="UniProtKB-SubCell"/>
</dbReference>
<accession>A0A8K0JQK9</accession>
<dbReference type="InterPro" id="IPR001766">
    <property type="entry name" value="Fork_head_dom"/>
</dbReference>
<feature type="compositionally biased region" description="Low complexity" evidence="3">
    <location>
        <begin position="75"/>
        <end position="91"/>
    </location>
</feature>
<dbReference type="AlphaFoldDB" id="A0A8K0JQK9"/>
<dbReference type="GO" id="GO:0000981">
    <property type="term" value="F:DNA-binding transcription factor activity, RNA polymerase II-specific"/>
    <property type="evidence" value="ECO:0007669"/>
    <property type="project" value="TreeGrafter"/>
</dbReference>
<gene>
    <name evidence="5" type="ORF">FFLO_01499</name>
</gene>
<evidence type="ECO:0000313" key="5">
    <source>
        <dbReference type="EMBL" id="KAG7563067.1"/>
    </source>
</evidence>
<evidence type="ECO:0000259" key="4">
    <source>
        <dbReference type="PROSITE" id="PS50039"/>
    </source>
</evidence>
<dbReference type="GO" id="GO:0000978">
    <property type="term" value="F:RNA polymerase II cis-regulatory region sequence-specific DNA binding"/>
    <property type="evidence" value="ECO:0007669"/>
    <property type="project" value="TreeGrafter"/>
</dbReference>
<feature type="compositionally biased region" description="Low complexity" evidence="3">
    <location>
        <begin position="455"/>
        <end position="467"/>
    </location>
</feature>
<proteinExistence type="predicted"/>
<feature type="DNA-binding region" description="Fork-head" evidence="2">
    <location>
        <begin position="138"/>
        <end position="233"/>
    </location>
</feature>
<dbReference type="SMART" id="SM00339">
    <property type="entry name" value="FH"/>
    <property type="match status" value="1"/>
</dbReference>
<feature type="compositionally biased region" description="Polar residues" evidence="3">
    <location>
        <begin position="425"/>
        <end position="437"/>
    </location>
</feature>
<protein>
    <recommendedName>
        <fullName evidence="4">Fork-head domain-containing protein</fullName>
    </recommendedName>
</protein>
<dbReference type="PANTHER" id="PTHR11829:SF343">
    <property type="entry name" value="FORK-HEAD DOMAIN-CONTAINING PROTEIN"/>
    <property type="match status" value="1"/>
</dbReference>
<feature type="region of interest" description="Disordered" evidence="3">
    <location>
        <begin position="1"/>
        <end position="138"/>
    </location>
</feature>
<dbReference type="CDD" id="cd00059">
    <property type="entry name" value="FH_FOX"/>
    <property type="match status" value="1"/>
</dbReference>
<dbReference type="Proteomes" id="UP000812966">
    <property type="component" value="Unassembled WGS sequence"/>
</dbReference>
<dbReference type="SUPFAM" id="SSF46785">
    <property type="entry name" value="Winged helix' DNA-binding domain"/>
    <property type="match status" value="1"/>
</dbReference>
<keyword evidence="1 2" id="KW-0238">DNA-binding</keyword>
<name>A0A8K0JQK9_9TREE</name>
<feature type="region of interest" description="Disordered" evidence="3">
    <location>
        <begin position="451"/>
        <end position="509"/>
    </location>
</feature>
<evidence type="ECO:0000313" key="6">
    <source>
        <dbReference type="Proteomes" id="UP000812966"/>
    </source>
</evidence>
<comment type="subcellular location">
    <subcellularLocation>
        <location evidence="2">Nucleus</location>
    </subcellularLocation>
</comment>
<keyword evidence="2" id="KW-0539">Nucleus</keyword>
<dbReference type="InterPro" id="IPR050211">
    <property type="entry name" value="FOX_domain-containing"/>
</dbReference>
<feature type="compositionally biased region" description="Basic and acidic residues" evidence="3">
    <location>
        <begin position="94"/>
        <end position="105"/>
    </location>
</feature>
<dbReference type="Gene3D" id="1.10.10.10">
    <property type="entry name" value="Winged helix-like DNA-binding domain superfamily/Winged helix DNA-binding domain"/>
    <property type="match status" value="1"/>
</dbReference>
<dbReference type="InterPro" id="IPR036388">
    <property type="entry name" value="WH-like_DNA-bd_sf"/>
</dbReference>
<organism evidence="5 6">
    <name type="scientific">Filobasidium floriforme</name>
    <dbReference type="NCBI Taxonomy" id="5210"/>
    <lineage>
        <taxon>Eukaryota</taxon>
        <taxon>Fungi</taxon>
        <taxon>Dikarya</taxon>
        <taxon>Basidiomycota</taxon>
        <taxon>Agaricomycotina</taxon>
        <taxon>Tremellomycetes</taxon>
        <taxon>Filobasidiales</taxon>
        <taxon>Filobasidiaceae</taxon>
        <taxon>Filobasidium</taxon>
    </lineage>
</organism>
<feature type="compositionally biased region" description="Basic and acidic residues" evidence="3">
    <location>
        <begin position="474"/>
        <end position="499"/>
    </location>
</feature>
<sequence length="742" mass="79796">MEVDDESDSAADEDDGDENEEDADEEEDEDDEDEDEGDSVVEGDNPRATARVAQGSPTRRGKGKDAKSAGTLKQTALLTTKSGKAATATAGKKAKSDVKTRDATRKPPGGPNTKSANTEKDKPYVPEGLPPPPRSAEKPSWSYAALIGQAILSSSRKRLALNQIYAWISAAYPYFKPGESGWMNSIRHNLSLNDCFVKGERNAEEKGGKGSVWMVDPKLEFQFKDGGFKKQQKARQVAAHDSDLGSSAVKSKKRKAVGDIDIRRTHSVEMATPIMRATPIMLAQPHFQGPHGLQCSPLPIDAPLSSGNYKRPRLEKANTWATPMQPGSRPGSAAGFRRNSAINGQGGIVEPEEESGLTREQIANLRRLTGSPRMVNLQTGMLIDRGSPEETLQHASIPTGAPPVPMAARLAHNGAGPQGKFNADDYTTPNRPHSSNPLHRAHLLSSSMMMPQLTPSASSPVSSSPYPATISRTHSLDRRTSQMHDGSDSDDAVRIRQDGDGLSSDPVVPETIRKPYSIGLQPAPQLDGAFVIPAPPAKAQRPKTTPLETNFTSNTQGGHTLSPIIDRKPQKFAKTVSLPGPGDLLSQSPRLDRSNASAADVLGHLERLPRSPIGPSYASSVNSDSFATPMNPMSRHRTAGFTPRTNVIGQLTTPSRNAAGIPHETPIGNVKLQFKAEHRLLDSPMGLPGSCYDLGNHGYQVDWELEQMTNRGSPTSGGCRRTEGESVARTLFEVESGPFSDP</sequence>
<dbReference type="Pfam" id="PF00250">
    <property type="entry name" value="Forkhead"/>
    <property type="match status" value="1"/>
</dbReference>
<evidence type="ECO:0000256" key="2">
    <source>
        <dbReference type="PROSITE-ProRule" id="PRU00089"/>
    </source>
</evidence>
<dbReference type="FunFam" id="1.10.10.10:FF:000135">
    <property type="entry name" value="forkhead box protein G1"/>
    <property type="match status" value="1"/>
</dbReference>
<dbReference type="PRINTS" id="PR00053">
    <property type="entry name" value="FORKHEAD"/>
</dbReference>
<feature type="domain" description="Fork-head" evidence="4">
    <location>
        <begin position="138"/>
        <end position="233"/>
    </location>
</feature>
<comment type="caution">
    <text evidence="5">The sequence shown here is derived from an EMBL/GenBank/DDBJ whole genome shotgun (WGS) entry which is preliminary data.</text>
</comment>
<reference evidence="5" key="1">
    <citation type="submission" date="2020-04" db="EMBL/GenBank/DDBJ databases">
        <title>Analysis of mating type loci in Filobasidium floriforme.</title>
        <authorList>
            <person name="Nowrousian M."/>
        </authorList>
    </citation>
    <scope>NUCLEOTIDE SEQUENCE</scope>
    <source>
        <strain evidence="5">CBS 6242</strain>
    </source>
</reference>
<dbReference type="PANTHER" id="PTHR11829">
    <property type="entry name" value="FORKHEAD BOX PROTEIN"/>
    <property type="match status" value="1"/>
</dbReference>
<feature type="compositionally biased region" description="Acidic residues" evidence="3">
    <location>
        <begin position="1"/>
        <end position="41"/>
    </location>
</feature>
<keyword evidence="6" id="KW-1185">Reference proteome</keyword>
<dbReference type="InterPro" id="IPR036390">
    <property type="entry name" value="WH_DNA-bd_sf"/>
</dbReference>
<feature type="compositionally biased region" description="Polar residues" evidence="3">
    <location>
        <begin position="542"/>
        <end position="559"/>
    </location>
</feature>
<dbReference type="EMBL" id="JABELV010000021">
    <property type="protein sequence ID" value="KAG7563067.1"/>
    <property type="molecule type" value="Genomic_DNA"/>
</dbReference>